<dbReference type="KEGG" id="foc:113214606"/>
<organism evidence="2 3">
    <name type="scientific">Frankliniella occidentalis</name>
    <name type="common">Western flower thrips</name>
    <name type="synonym">Euthrips occidentalis</name>
    <dbReference type="NCBI Taxonomy" id="133901"/>
    <lineage>
        <taxon>Eukaryota</taxon>
        <taxon>Metazoa</taxon>
        <taxon>Ecdysozoa</taxon>
        <taxon>Arthropoda</taxon>
        <taxon>Hexapoda</taxon>
        <taxon>Insecta</taxon>
        <taxon>Pterygota</taxon>
        <taxon>Neoptera</taxon>
        <taxon>Paraneoptera</taxon>
        <taxon>Thysanoptera</taxon>
        <taxon>Terebrantia</taxon>
        <taxon>Thripoidea</taxon>
        <taxon>Thripidae</taxon>
        <taxon>Frankliniella</taxon>
    </lineage>
</organism>
<gene>
    <name evidence="3" type="primary">LOC113214606</name>
</gene>
<evidence type="ECO:0000313" key="2">
    <source>
        <dbReference type="Proteomes" id="UP000504606"/>
    </source>
</evidence>
<feature type="compositionally biased region" description="Basic and acidic residues" evidence="1">
    <location>
        <begin position="84"/>
        <end position="94"/>
    </location>
</feature>
<feature type="compositionally biased region" description="Low complexity" evidence="1">
    <location>
        <begin position="129"/>
        <end position="138"/>
    </location>
</feature>
<dbReference type="Proteomes" id="UP000504606">
    <property type="component" value="Unplaced"/>
</dbReference>
<feature type="region of interest" description="Disordered" evidence="1">
    <location>
        <begin position="37"/>
        <end position="67"/>
    </location>
</feature>
<sequence length="314" mass="33089">MELLKRMAKVEGRLGGARAAQRARSMDSLDVLDAAAARGRSLPGRGSNQERPDVRSDGPRSLDLDLNKEEGVVGVASFSLQSWEQRRGASDERLGWGPSSSPATALQLLSPRQWRPLSPAAAGVAPDGASRSSSRASSPHQTATTKALSEFIKDTYTAQSGDIASVPGARSQLEEPSSAPTDPPPGLVISAPEEEAAAAHCVQCSADDETGECLRKRGATRDVSPDEDRPVSSASSTTESLGELEDDILHMLTTTSDRAESEAGDELALESDRGAQRTPSSSSALPSSELVRQQQRQYSLGDATRDSVPTVPVS</sequence>
<dbReference type="RefSeq" id="XP_026289828.1">
    <property type="nucleotide sequence ID" value="XM_026434043.2"/>
</dbReference>
<name>A0A6J1T953_FRAOC</name>
<accession>A0A6J1T953</accession>
<feature type="region of interest" description="Disordered" evidence="1">
    <location>
        <begin position="83"/>
        <end position="314"/>
    </location>
</feature>
<feature type="compositionally biased region" description="Low complexity" evidence="1">
    <location>
        <begin position="279"/>
        <end position="288"/>
    </location>
</feature>
<feature type="compositionally biased region" description="Basic and acidic residues" evidence="1">
    <location>
        <begin position="48"/>
        <end position="67"/>
    </location>
</feature>
<evidence type="ECO:0000313" key="3">
    <source>
        <dbReference type="RefSeq" id="XP_026289828.1"/>
    </source>
</evidence>
<dbReference type="AlphaFoldDB" id="A0A6J1T953"/>
<proteinExistence type="predicted"/>
<reference evidence="3" key="1">
    <citation type="submission" date="2025-08" db="UniProtKB">
        <authorList>
            <consortium name="RefSeq"/>
        </authorList>
    </citation>
    <scope>IDENTIFICATION</scope>
    <source>
        <tissue evidence="3">Whole organism</tissue>
    </source>
</reference>
<protein>
    <submittedName>
        <fullName evidence="3">Uncharacterized protein LOC113214606</fullName>
    </submittedName>
</protein>
<evidence type="ECO:0000256" key="1">
    <source>
        <dbReference type="SAM" id="MobiDB-lite"/>
    </source>
</evidence>
<dbReference type="OrthoDB" id="10629455at2759"/>
<keyword evidence="2" id="KW-1185">Reference proteome</keyword>
<feature type="compositionally biased region" description="Basic and acidic residues" evidence="1">
    <location>
        <begin position="212"/>
        <end position="230"/>
    </location>
</feature>
<dbReference type="GeneID" id="113214606"/>